<evidence type="ECO:0000313" key="2">
    <source>
        <dbReference type="Proteomes" id="UP000011728"/>
    </source>
</evidence>
<evidence type="ECO:0000313" key="1">
    <source>
        <dbReference type="EMBL" id="AGF57252.1"/>
    </source>
</evidence>
<accession>M1N1A1</accession>
<protein>
    <submittedName>
        <fullName evidence="1">Uncharacterized protein</fullName>
    </submittedName>
</protein>
<dbReference type="AlphaFoldDB" id="M1N1A1"/>
<name>M1N1A1_9CLOT</name>
<proteinExistence type="predicted"/>
<dbReference type="RefSeq" id="WP_015393570.1">
    <property type="nucleotide sequence ID" value="NC_020291.1"/>
</dbReference>
<dbReference type="eggNOG" id="ENOG5033TBJ">
    <property type="taxonomic scope" value="Bacteria"/>
</dbReference>
<dbReference type="KEGG" id="csr:Cspa_c34910"/>
<organism evidence="1 2">
    <name type="scientific">Clostridium saccharoperbutylacetonicum N1-4(HMT)</name>
    <dbReference type="NCBI Taxonomy" id="931276"/>
    <lineage>
        <taxon>Bacteria</taxon>
        <taxon>Bacillati</taxon>
        <taxon>Bacillota</taxon>
        <taxon>Clostridia</taxon>
        <taxon>Eubacteriales</taxon>
        <taxon>Clostridiaceae</taxon>
        <taxon>Clostridium</taxon>
    </lineage>
</organism>
<sequence>MEIFKLTKERIPAVAQLMCTIKPDWWDYEGAFGQLSDINETIRTVGWYLGEDERHPKGWILCREFIGYHTLELECSGFDDNGIFKLEHKLEDLIDIASRYAKEKGYLTFRNGISSIGFNIHGQDIDNISEAIQNLICERTDYKWMLDYGFRVIGIQPNAYEKGFHLILLAKDIS</sequence>
<dbReference type="OrthoDB" id="2059208at2"/>
<keyword evidence="2" id="KW-1185">Reference proteome</keyword>
<dbReference type="PATRIC" id="fig|931276.5.peg.3517"/>
<dbReference type="Proteomes" id="UP000011728">
    <property type="component" value="Chromosome"/>
</dbReference>
<dbReference type="STRING" id="36745.CLSAP_32520"/>
<reference evidence="1 2" key="1">
    <citation type="submission" date="2013-02" db="EMBL/GenBank/DDBJ databases">
        <title>Genome sequence of Clostridium saccharoperbutylacetonicum N1-4(HMT).</title>
        <authorList>
            <person name="Poehlein A."/>
            <person name="Daniel R."/>
        </authorList>
    </citation>
    <scope>NUCLEOTIDE SEQUENCE [LARGE SCALE GENOMIC DNA]</scope>
    <source>
        <strain evidence="2">N1-4(HMT)</strain>
    </source>
</reference>
<dbReference type="EMBL" id="CP004121">
    <property type="protein sequence ID" value="AGF57252.1"/>
    <property type="molecule type" value="Genomic_DNA"/>
</dbReference>
<gene>
    <name evidence="1" type="ORF">Cspa_c34910</name>
</gene>
<dbReference type="HOGENOM" id="CLU_1544985_0_0_9"/>